<protein>
    <recommendedName>
        <fullName evidence="5">Bromodomain associated domain-containing protein</fullName>
    </recommendedName>
</protein>
<dbReference type="eggNOG" id="ENOG502S96D">
    <property type="taxonomic scope" value="Eukaryota"/>
</dbReference>
<evidence type="ECO:0000259" key="5">
    <source>
        <dbReference type="SMART" id="SM00576"/>
    </source>
</evidence>
<gene>
    <name evidence="6" type="ORF">PNEG_00541</name>
</gene>
<reference evidence="7" key="1">
    <citation type="journal article" date="2016" name="Nat. Commun.">
        <title>Genome analysis of three Pneumocystis species reveals adaptation mechanisms to life exclusively in mammalian hosts.</title>
        <authorList>
            <person name="Ma L."/>
            <person name="Chen Z."/>
            <person name="Huang D.W."/>
            <person name="Kutty G."/>
            <person name="Ishihara M."/>
            <person name="Wang H."/>
            <person name="Abouelleil A."/>
            <person name="Bishop L."/>
            <person name="Davey E."/>
            <person name="Deng R."/>
            <person name="Deng X."/>
            <person name="Fan L."/>
            <person name="Fantoni G."/>
            <person name="Fitzgerald M."/>
            <person name="Gogineni E."/>
            <person name="Goldberg J.M."/>
            <person name="Handley G."/>
            <person name="Hu X."/>
            <person name="Huber C."/>
            <person name="Jiao X."/>
            <person name="Jones K."/>
            <person name="Levin J.Z."/>
            <person name="Liu Y."/>
            <person name="Macdonald P."/>
            <person name="Melnikov A."/>
            <person name="Raley C."/>
            <person name="Sassi M."/>
            <person name="Sherman B.T."/>
            <person name="Song X."/>
            <person name="Sykes S."/>
            <person name="Tran B."/>
            <person name="Walsh L."/>
            <person name="Xia Y."/>
            <person name="Yang J."/>
            <person name="Young S."/>
            <person name="Zeng Q."/>
            <person name="Zheng X."/>
            <person name="Stephens R."/>
            <person name="Nusbaum C."/>
            <person name="Birren B.W."/>
            <person name="Azadi P."/>
            <person name="Lempicki R.A."/>
            <person name="Cuomo C.A."/>
            <person name="Kovacs J.A."/>
        </authorList>
    </citation>
    <scope>NUCLEOTIDE SEQUENCE [LARGE SCALE GENOMIC DNA]</scope>
    <source>
        <strain evidence="7">B123</strain>
    </source>
</reference>
<evidence type="ECO:0000313" key="6">
    <source>
        <dbReference type="EMBL" id="EMR11530.1"/>
    </source>
</evidence>
<evidence type="ECO:0000256" key="2">
    <source>
        <dbReference type="ARBA" id="ARBA00023015"/>
    </source>
</evidence>
<dbReference type="InterPro" id="IPR037818">
    <property type="entry name" value="TAF8"/>
</dbReference>
<keyword evidence="7" id="KW-1185">Reference proteome</keyword>
<evidence type="ECO:0000256" key="3">
    <source>
        <dbReference type="ARBA" id="ARBA00023163"/>
    </source>
</evidence>
<dbReference type="SUPFAM" id="SSF47113">
    <property type="entry name" value="Histone-fold"/>
    <property type="match status" value="1"/>
</dbReference>
<keyword evidence="3" id="KW-0804">Transcription</keyword>
<evidence type="ECO:0000256" key="1">
    <source>
        <dbReference type="ARBA" id="ARBA00004123"/>
    </source>
</evidence>
<dbReference type="EMBL" id="AFWA02000001">
    <property type="protein sequence ID" value="EMR11530.1"/>
    <property type="molecule type" value="Genomic_DNA"/>
</dbReference>
<dbReference type="Gene3D" id="1.10.20.10">
    <property type="entry name" value="Histone, subunit A"/>
    <property type="match status" value="1"/>
</dbReference>
<dbReference type="AlphaFoldDB" id="M7PC98"/>
<dbReference type="InterPro" id="IPR006565">
    <property type="entry name" value="BTP"/>
</dbReference>
<name>M7PC98_PNEMU</name>
<dbReference type="HOGENOM" id="CLU_064111_0_0_1"/>
<dbReference type="SMART" id="SM00576">
    <property type="entry name" value="BTP"/>
    <property type="match status" value="1"/>
</dbReference>
<evidence type="ECO:0000313" key="7">
    <source>
        <dbReference type="Proteomes" id="UP000011958"/>
    </source>
</evidence>
<keyword evidence="4" id="KW-0539">Nucleus</keyword>
<dbReference type="GO" id="GO:0005669">
    <property type="term" value="C:transcription factor TFIID complex"/>
    <property type="evidence" value="ECO:0007669"/>
    <property type="project" value="EnsemblFungi"/>
</dbReference>
<dbReference type="OrthoDB" id="5402929at2759"/>
<dbReference type="PANTHER" id="PTHR46338:SF1">
    <property type="entry name" value="TRANSCRIPTION INITIATION FACTOR TFIID SUBUNIT 8"/>
    <property type="match status" value="1"/>
</dbReference>
<proteinExistence type="predicted"/>
<feature type="domain" description="Bromodomain associated" evidence="5">
    <location>
        <begin position="3"/>
        <end position="80"/>
    </location>
</feature>
<organism evidence="6 7">
    <name type="scientific">Pneumocystis murina (strain B123)</name>
    <name type="common">Mouse pneumocystis pneumonia agent</name>
    <name type="synonym">Pneumocystis carinii f. sp. muris</name>
    <dbReference type="NCBI Taxonomy" id="1069680"/>
    <lineage>
        <taxon>Eukaryota</taxon>
        <taxon>Fungi</taxon>
        <taxon>Dikarya</taxon>
        <taxon>Ascomycota</taxon>
        <taxon>Taphrinomycotina</taxon>
        <taxon>Pneumocystomycetes</taxon>
        <taxon>Pneumocystaceae</taxon>
        <taxon>Pneumocystis</taxon>
    </lineage>
</organism>
<dbReference type="OMA" id="TDIMIRY"/>
<sequence length="170" mass="19185">MRERFFFSLARISAIQILRSAGITRAKPVVTDSFTDIFIRYILLLGTTAKHFAEISGRPLVEMEDLRAAMENIGLLGVSSTEDDVEPIEIFLNWCKGSFTAELRQLSGQESKPGNSSIGWLDKLMQKHIKEKFQGTVLDNNVETPVPRLADPRIINLSPLHEKIETMLKK</sequence>
<dbReference type="CDD" id="cd00076">
    <property type="entry name" value="HFD_SF"/>
    <property type="match status" value="1"/>
</dbReference>
<dbReference type="VEuPathDB" id="FungiDB:PNEG_00541"/>
<comment type="subcellular location">
    <subcellularLocation>
        <location evidence="1">Nucleus</location>
    </subcellularLocation>
</comment>
<dbReference type="STRING" id="1069680.M7PC98"/>
<keyword evidence="2" id="KW-0805">Transcription regulation</keyword>
<comment type="caution">
    <text evidence="6">The sequence shown here is derived from an EMBL/GenBank/DDBJ whole genome shotgun (WGS) entry which is preliminary data.</text>
</comment>
<dbReference type="GeneID" id="19894239"/>
<dbReference type="Proteomes" id="UP000011958">
    <property type="component" value="Unassembled WGS sequence"/>
</dbReference>
<dbReference type="InterPro" id="IPR009072">
    <property type="entry name" value="Histone-fold"/>
</dbReference>
<evidence type="ECO:0000256" key="4">
    <source>
        <dbReference type="ARBA" id="ARBA00023242"/>
    </source>
</evidence>
<dbReference type="RefSeq" id="XP_007872431.1">
    <property type="nucleotide sequence ID" value="XM_007874240.1"/>
</dbReference>
<dbReference type="PANTHER" id="PTHR46338">
    <property type="entry name" value="TRANSCRIPTION INITIATION FACTOR TFIID SUBUNIT 8"/>
    <property type="match status" value="1"/>
</dbReference>
<dbReference type="Pfam" id="PF07524">
    <property type="entry name" value="Bromo_TP"/>
    <property type="match status" value="1"/>
</dbReference>
<accession>M7PC98</accession>
<dbReference type="GO" id="GO:0046982">
    <property type="term" value="F:protein heterodimerization activity"/>
    <property type="evidence" value="ECO:0007669"/>
    <property type="project" value="InterPro"/>
</dbReference>